<dbReference type="GO" id="GO:0045892">
    <property type="term" value="P:negative regulation of DNA-templated transcription"/>
    <property type="evidence" value="ECO:0007669"/>
    <property type="project" value="UniProtKB-ARBA"/>
</dbReference>
<accession>A0A6I1MIM5</accession>
<dbReference type="InterPro" id="IPR038390">
    <property type="entry name" value="Metal_Tscrpt_repr_sf"/>
</dbReference>
<dbReference type="EMBL" id="WHJC01000031">
    <property type="protein sequence ID" value="MPQ42980.1"/>
    <property type="molecule type" value="Genomic_DNA"/>
</dbReference>
<dbReference type="RefSeq" id="WP_327444041.1">
    <property type="nucleotide sequence ID" value="NZ_WHJC01000031.1"/>
</dbReference>
<reference evidence="1 2" key="1">
    <citation type="submission" date="2019-10" db="EMBL/GenBank/DDBJ databases">
        <title>The Genome Sequence of Clostridium tarantellae Isolated from Fish Brain.</title>
        <authorList>
            <person name="Bano L."/>
            <person name="Kiel M."/>
            <person name="Sales G."/>
            <person name="Doxey A.C."/>
            <person name="Mansfield M.J."/>
            <person name="Schiavone M."/>
            <person name="Rossetto O."/>
            <person name="Pirazzini M."/>
            <person name="Dobrindt U."/>
            <person name="Montecucco C."/>
        </authorList>
    </citation>
    <scope>NUCLEOTIDE SEQUENCE [LARGE SCALE GENOMIC DNA]</scope>
    <source>
        <strain evidence="1 2">DSM 3997</strain>
    </source>
</reference>
<dbReference type="PANTHER" id="PTHR33677:SF3">
    <property type="entry name" value="COPPER-SENSING TRANSCRIPTIONAL REPRESSOR RICR"/>
    <property type="match status" value="1"/>
</dbReference>
<proteinExistence type="predicted"/>
<gene>
    <name evidence="1" type="ORF">GBZ86_04310</name>
</gene>
<dbReference type="GO" id="GO:0003677">
    <property type="term" value="F:DNA binding"/>
    <property type="evidence" value="ECO:0007669"/>
    <property type="project" value="InterPro"/>
</dbReference>
<evidence type="ECO:0000313" key="2">
    <source>
        <dbReference type="Proteomes" id="UP000430345"/>
    </source>
</evidence>
<dbReference type="GO" id="GO:0046872">
    <property type="term" value="F:metal ion binding"/>
    <property type="evidence" value="ECO:0007669"/>
    <property type="project" value="InterPro"/>
</dbReference>
<organism evidence="1 2">
    <name type="scientific">Clostridium tarantellae</name>
    <dbReference type="NCBI Taxonomy" id="39493"/>
    <lineage>
        <taxon>Bacteria</taxon>
        <taxon>Bacillati</taxon>
        <taxon>Bacillota</taxon>
        <taxon>Clostridia</taxon>
        <taxon>Eubacteriales</taxon>
        <taxon>Clostridiaceae</taxon>
        <taxon>Clostridium</taxon>
    </lineage>
</organism>
<dbReference type="CDD" id="cd10148">
    <property type="entry name" value="CsoR-like_DUF156"/>
    <property type="match status" value="1"/>
</dbReference>
<dbReference type="AlphaFoldDB" id="A0A6I1MIM5"/>
<dbReference type="Pfam" id="PF02583">
    <property type="entry name" value="Trns_repr_metal"/>
    <property type="match status" value="1"/>
</dbReference>
<comment type="caution">
    <text evidence="1">The sequence shown here is derived from an EMBL/GenBank/DDBJ whole genome shotgun (WGS) entry which is preliminary data.</text>
</comment>
<evidence type="ECO:0000313" key="1">
    <source>
        <dbReference type="EMBL" id="MPQ42980.1"/>
    </source>
</evidence>
<keyword evidence="2" id="KW-1185">Reference proteome</keyword>
<protein>
    <submittedName>
        <fullName evidence="1">Metal-sensing transcriptional repressor</fullName>
    </submittedName>
</protein>
<name>A0A6I1MIM5_9CLOT</name>
<dbReference type="Gene3D" id="1.20.58.1000">
    <property type="entry name" value="Metal-sensitive repressor, helix protomer"/>
    <property type="match status" value="1"/>
</dbReference>
<dbReference type="PANTHER" id="PTHR33677">
    <property type="entry name" value="TRANSCRIPTIONAL REPRESSOR FRMR-RELATED"/>
    <property type="match status" value="1"/>
</dbReference>
<sequence length="92" mass="10440">MHDEEKNEALRKDILIRLRRIEGQVKGIQGMVDNDVCGRQVLTQISAIRAAINKVGILIMENYARNCMRIDDTNEGAEGLEQLIKTLNSFIK</sequence>
<dbReference type="Proteomes" id="UP000430345">
    <property type="component" value="Unassembled WGS sequence"/>
</dbReference>
<dbReference type="InterPro" id="IPR003735">
    <property type="entry name" value="Metal_Tscrpt_repr"/>
</dbReference>